<keyword evidence="4 10" id="KW-0699">rRNA-binding</keyword>
<name>A0ABW5LHD2_9FLAO</name>
<keyword evidence="1 10" id="KW-0963">Cytoplasm</keyword>
<dbReference type="InterPro" id="IPR030378">
    <property type="entry name" value="G_CP_dom"/>
</dbReference>
<dbReference type="SUPFAM" id="SSF52540">
    <property type="entry name" value="P-loop containing nucleoside triphosphate hydrolases"/>
    <property type="match status" value="1"/>
</dbReference>
<organism evidence="13 14">
    <name type="scientific">Aquimarina rubra</name>
    <dbReference type="NCBI Taxonomy" id="1920033"/>
    <lineage>
        <taxon>Bacteria</taxon>
        <taxon>Pseudomonadati</taxon>
        <taxon>Bacteroidota</taxon>
        <taxon>Flavobacteriia</taxon>
        <taxon>Flavobacteriales</taxon>
        <taxon>Flavobacteriaceae</taxon>
        <taxon>Aquimarina</taxon>
    </lineage>
</organism>
<dbReference type="PANTHER" id="PTHR32120">
    <property type="entry name" value="SMALL RIBOSOMAL SUBUNIT BIOGENESIS GTPASE RSGA"/>
    <property type="match status" value="1"/>
</dbReference>
<dbReference type="Pfam" id="PF16745">
    <property type="entry name" value="RsgA_N"/>
    <property type="match status" value="1"/>
</dbReference>
<dbReference type="CDD" id="cd01854">
    <property type="entry name" value="YjeQ_EngC"/>
    <property type="match status" value="1"/>
</dbReference>
<dbReference type="Proteomes" id="UP001597319">
    <property type="component" value="Unassembled WGS sequence"/>
</dbReference>
<feature type="binding site" evidence="10">
    <location>
        <position position="272"/>
    </location>
    <ligand>
        <name>Zn(2+)</name>
        <dbReference type="ChEBI" id="CHEBI:29105"/>
    </ligand>
</feature>
<feature type="binding site" evidence="10">
    <location>
        <begin position="183"/>
        <end position="191"/>
    </location>
    <ligand>
        <name>GTP</name>
        <dbReference type="ChEBI" id="CHEBI:37565"/>
    </ligand>
</feature>
<feature type="domain" description="EngC GTPase" evidence="11">
    <location>
        <begin position="89"/>
        <end position="239"/>
    </location>
</feature>
<dbReference type="InterPro" id="IPR010914">
    <property type="entry name" value="RsgA_GTPase_dom"/>
</dbReference>
<dbReference type="InterPro" id="IPR004881">
    <property type="entry name" value="Ribosome_biogen_GTPase_RsgA"/>
</dbReference>
<keyword evidence="14" id="KW-1185">Reference proteome</keyword>
<dbReference type="EC" id="3.6.1.-" evidence="10"/>
<dbReference type="InterPro" id="IPR012340">
    <property type="entry name" value="NA-bd_OB-fold"/>
</dbReference>
<evidence type="ECO:0000259" key="11">
    <source>
        <dbReference type="PROSITE" id="PS50936"/>
    </source>
</evidence>
<feature type="domain" description="CP-type G" evidence="12">
    <location>
        <begin position="80"/>
        <end position="241"/>
    </location>
</feature>
<keyword evidence="9 10" id="KW-0342">GTP-binding</keyword>
<accession>A0ABW5LHD2</accession>
<comment type="caution">
    <text evidence="13">The sequence shown here is derived from an EMBL/GenBank/DDBJ whole genome shotgun (WGS) entry which is preliminary data.</text>
</comment>
<comment type="function">
    <text evidence="10">One of several proteins that assist in the late maturation steps of the functional core of the 30S ribosomal subunit. Helps release RbfA from mature subunits. May play a role in the assembly of ribosomal proteins into the subunit. Circularly permuted GTPase that catalyzes slow GTP hydrolysis, GTPase activity is stimulated by the 30S ribosomal subunit.</text>
</comment>
<evidence type="ECO:0000256" key="4">
    <source>
        <dbReference type="ARBA" id="ARBA00022730"/>
    </source>
</evidence>
<evidence type="ECO:0000256" key="5">
    <source>
        <dbReference type="ARBA" id="ARBA00022741"/>
    </source>
</evidence>
<sequence length="317" mass="36124">MTGTVYKSTGSWYTVKADNGKVYECRIKGKFRIKGIKSTNPVSVGDIVDFKLETKNDTETGVIENIRERRNYIIRKSVNLSKQTHIIAANIDVVFLLITLNNPPTFTTFIDRFLVTAEAYDIKAVLLFNKIDTYTEDELLEIKYLAALYREIGYECIGISAKTGKNIDKVKALMKGKVSMFSGHSGVGKSTLVNLIEPDLSLKTAEISDQHQQGQHTTTFAEMYDLSFDAKIIDTPGIKGFGIVDIDKEELGDYFPEFFELKEQCKFNNCLHINEPKCAVKDALDNEQIPWSRYKSYLQILEGEEEHYRKNNYDNED</sequence>
<evidence type="ECO:0000256" key="1">
    <source>
        <dbReference type="ARBA" id="ARBA00022490"/>
    </source>
</evidence>
<evidence type="ECO:0000256" key="9">
    <source>
        <dbReference type="ARBA" id="ARBA00023134"/>
    </source>
</evidence>
<feature type="binding site" evidence="10">
    <location>
        <begin position="129"/>
        <end position="132"/>
    </location>
    <ligand>
        <name>GTP</name>
        <dbReference type="ChEBI" id="CHEBI:37565"/>
    </ligand>
</feature>
<dbReference type="SUPFAM" id="SSF50249">
    <property type="entry name" value="Nucleic acid-binding proteins"/>
    <property type="match status" value="1"/>
</dbReference>
<evidence type="ECO:0000313" key="13">
    <source>
        <dbReference type="EMBL" id="MFD2564258.1"/>
    </source>
</evidence>
<evidence type="ECO:0000256" key="3">
    <source>
        <dbReference type="ARBA" id="ARBA00022723"/>
    </source>
</evidence>
<dbReference type="EMBL" id="JBHULE010000019">
    <property type="protein sequence ID" value="MFD2564258.1"/>
    <property type="molecule type" value="Genomic_DNA"/>
</dbReference>
<comment type="subcellular location">
    <subcellularLocation>
        <location evidence="10">Cytoplasm</location>
    </subcellularLocation>
</comment>
<dbReference type="RefSeq" id="WP_378294097.1">
    <property type="nucleotide sequence ID" value="NZ_JBHULE010000019.1"/>
</dbReference>
<evidence type="ECO:0000313" key="14">
    <source>
        <dbReference type="Proteomes" id="UP001597319"/>
    </source>
</evidence>
<dbReference type="InterPro" id="IPR031944">
    <property type="entry name" value="RsgA_N"/>
</dbReference>
<gene>
    <name evidence="10 13" type="primary">rsgA</name>
    <name evidence="13" type="ORF">ACFSR1_16375</name>
</gene>
<dbReference type="Gene3D" id="1.10.40.50">
    <property type="entry name" value="Probable gtpase engc, domain 3"/>
    <property type="match status" value="1"/>
</dbReference>
<dbReference type="Gene3D" id="3.40.50.300">
    <property type="entry name" value="P-loop containing nucleotide triphosphate hydrolases"/>
    <property type="match status" value="1"/>
</dbReference>
<dbReference type="Gene3D" id="2.40.50.140">
    <property type="entry name" value="Nucleic acid-binding proteins"/>
    <property type="match status" value="1"/>
</dbReference>
<keyword evidence="3 10" id="KW-0479">Metal-binding</keyword>
<reference evidence="14" key="1">
    <citation type="journal article" date="2019" name="Int. J. Syst. Evol. Microbiol.">
        <title>The Global Catalogue of Microorganisms (GCM) 10K type strain sequencing project: providing services to taxonomists for standard genome sequencing and annotation.</title>
        <authorList>
            <consortium name="The Broad Institute Genomics Platform"/>
            <consortium name="The Broad Institute Genome Sequencing Center for Infectious Disease"/>
            <person name="Wu L."/>
            <person name="Ma J."/>
        </authorList>
    </citation>
    <scope>NUCLEOTIDE SEQUENCE [LARGE SCALE GENOMIC DNA]</scope>
    <source>
        <strain evidence="14">KCTC 52274</strain>
    </source>
</reference>
<dbReference type="Pfam" id="PF03193">
    <property type="entry name" value="RsgA_GTPase"/>
    <property type="match status" value="1"/>
</dbReference>
<comment type="similarity">
    <text evidence="10">Belongs to the TRAFAC class YlqF/YawG GTPase family. RsgA subfamily.</text>
</comment>
<evidence type="ECO:0000256" key="6">
    <source>
        <dbReference type="ARBA" id="ARBA00022801"/>
    </source>
</evidence>
<feature type="binding site" evidence="10">
    <location>
        <position position="270"/>
    </location>
    <ligand>
        <name>Zn(2+)</name>
        <dbReference type="ChEBI" id="CHEBI:29105"/>
    </ligand>
</feature>
<dbReference type="NCBIfam" id="TIGR00157">
    <property type="entry name" value="ribosome small subunit-dependent GTPase A"/>
    <property type="match status" value="1"/>
</dbReference>
<evidence type="ECO:0000256" key="7">
    <source>
        <dbReference type="ARBA" id="ARBA00022833"/>
    </source>
</evidence>
<dbReference type="PANTHER" id="PTHR32120:SF11">
    <property type="entry name" value="SMALL RIBOSOMAL SUBUNIT BIOGENESIS GTPASE RSGA 1, MITOCHONDRIAL-RELATED"/>
    <property type="match status" value="1"/>
</dbReference>
<dbReference type="CDD" id="cd04466">
    <property type="entry name" value="S1_YloQ_GTPase"/>
    <property type="match status" value="1"/>
</dbReference>
<dbReference type="InterPro" id="IPR027417">
    <property type="entry name" value="P-loop_NTPase"/>
</dbReference>
<evidence type="ECO:0000256" key="8">
    <source>
        <dbReference type="ARBA" id="ARBA00022884"/>
    </source>
</evidence>
<comment type="subunit">
    <text evidence="10">Monomer. Associates with 30S ribosomal subunit, binds 16S rRNA.</text>
</comment>
<keyword evidence="2 10" id="KW-0690">Ribosome biogenesis</keyword>
<keyword evidence="7 10" id="KW-0862">Zinc</keyword>
<dbReference type="HAMAP" id="MF_01820">
    <property type="entry name" value="GTPase_RsgA"/>
    <property type="match status" value="1"/>
</dbReference>
<evidence type="ECO:0000259" key="12">
    <source>
        <dbReference type="PROSITE" id="PS51721"/>
    </source>
</evidence>
<feature type="binding site" evidence="10">
    <location>
        <position position="265"/>
    </location>
    <ligand>
        <name>Zn(2+)</name>
        <dbReference type="ChEBI" id="CHEBI:29105"/>
    </ligand>
</feature>
<dbReference type="PROSITE" id="PS51721">
    <property type="entry name" value="G_CP"/>
    <property type="match status" value="1"/>
</dbReference>
<dbReference type="PROSITE" id="PS50936">
    <property type="entry name" value="ENGC_GTPASE"/>
    <property type="match status" value="1"/>
</dbReference>
<keyword evidence="8 10" id="KW-0694">RNA-binding</keyword>
<evidence type="ECO:0000256" key="10">
    <source>
        <dbReference type="HAMAP-Rule" id="MF_01820"/>
    </source>
</evidence>
<evidence type="ECO:0000256" key="2">
    <source>
        <dbReference type="ARBA" id="ARBA00022517"/>
    </source>
</evidence>
<proteinExistence type="inferred from homology"/>
<keyword evidence="6 10" id="KW-0378">Hydrolase</keyword>
<comment type="cofactor">
    <cofactor evidence="10">
        <name>Zn(2+)</name>
        <dbReference type="ChEBI" id="CHEBI:29105"/>
    </cofactor>
    <text evidence="10">Binds 1 zinc ion per subunit.</text>
</comment>
<protein>
    <recommendedName>
        <fullName evidence="10">Small ribosomal subunit biogenesis GTPase RsgA</fullName>
        <ecNumber evidence="10">3.6.1.-</ecNumber>
    </recommendedName>
</protein>
<feature type="binding site" evidence="10">
    <location>
        <position position="278"/>
    </location>
    <ligand>
        <name>Zn(2+)</name>
        <dbReference type="ChEBI" id="CHEBI:29105"/>
    </ligand>
</feature>
<keyword evidence="5 10" id="KW-0547">Nucleotide-binding</keyword>